<feature type="region of interest" description="Disordered" evidence="1">
    <location>
        <begin position="1"/>
        <end position="39"/>
    </location>
</feature>
<gene>
    <name evidence="2" type="ORF">GCM10010145_66080</name>
</gene>
<sequence>MIEPVLTGEREDMPYLRPGTSDGVNPYEQSSPDGGRVTAWRSHSTSVIGAATACHWQTRLGPHFSRAAVPDVFIAGAET</sequence>
<dbReference type="AlphaFoldDB" id="A0A918BQT8"/>
<evidence type="ECO:0000313" key="3">
    <source>
        <dbReference type="Proteomes" id="UP000620156"/>
    </source>
</evidence>
<protein>
    <submittedName>
        <fullName evidence="2">Uncharacterized protein</fullName>
    </submittedName>
</protein>
<reference evidence="2" key="1">
    <citation type="journal article" date="2014" name="Int. J. Syst. Evol. Microbiol.">
        <title>Complete genome sequence of Corynebacterium casei LMG S-19264T (=DSM 44701T), isolated from a smear-ripened cheese.</title>
        <authorList>
            <consortium name="US DOE Joint Genome Institute (JGI-PGF)"/>
            <person name="Walter F."/>
            <person name="Albersmeier A."/>
            <person name="Kalinowski J."/>
            <person name="Ruckert C."/>
        </authorList>
    </citation>
    <scope>NUCLEOTIDE SEQUENCE</scope>
    <source>
        <strain evidence="2">JCM 3131</strain>
    </source>
</reference>
<name>A0A918BQT8_9ACTN</name>
<dbReference type="Proteomes" id="UP000620156">
    <property type="component" value="Unassembled WGS sequence"/>
</dbReference>
<comment type="caution">
    <text evidence="2">The sequence shown here is derived from an EMBL/GenBank/DDBJ whole genome shotgun (WGS) entry which is preliminary data.</text>
</comment>
<proteinExistence type="predicted"/>
<accession>A0A918BQT8</accession>
<evidence type="ECO:0000313" key="2">
    <source>
        <dbReference type="EMBL" id="GGQ87399.1"/>
    </source>
</evidence>
<organism evidence="2 3">
    <name type="scientific">Streptomyces ruber</name>
    <dbReference type="NCBI Taxonomy" id="83378"/>
    <lineage>
        <taxon>Bacteria</taxon>
        <taxon>Bacillati</taxon>
        <taxon>Actinomycetota</taxon>
        <taxon>Actinomycetes</taxon>
        <taxon>Kitasatosporales</taxon>
        <taxon>Streptomycetaceae</taxon>
        <taxon>Streptomyces</taxon>
    </lineage>
</organism>
<reference evidence="2" key="2">
    <citation type="submission" date="2020-09" db="EMBL/GenBank/DDBJ databases">
        <authorList>
            <person name="Sun Q."/>
            <person name="Ohkuma M."/>
        </authorList>
    </citation>
    <scope>NUCLEOTIDE SEQUENCE</scope>
    <source>
        <strain evidence="2">JCM 3131</strain>
    </source>
</reference>
<dbReference type="EMBL" id="BMQK01000026">
    <property type="protein sequence ID" value="GGQ87399.1"/>
    <property type="molecule type" value="Genomic_DNA"/>
</dbReference>
<evidence type="ECO:0000256" key="1">
    <source>
        <dbReference type="SAM" id="MobiDB-lite"/>
    </source>
</evidence>
<keyword evidence="3" id="KW-1185">Reference proteome</keyword>